<dbReference type="AlphaFoldDB" id="A0A927F833"/>
<dbReference type="InterPro" id="IPR035356">
    <property type="entry name" value="LBP_C"/>
</dbReference>
<dbReference type="EMBL" id="JACYFG010000007">
    <property type="protein sequence ID" value="MBD5779456.1"/>
    <property type="molecule type" value="Genomic_DNA"/>
</dbReference>
<dbReference type="InterPro" id="IPR035363">
    <property type="entry name" value="LBP_M"/>
</dbReference>
<dbReference type="GO" id="GO:0004645">
    <property type="term" value="F:1,4-alpha-oligoglucan phosphorylase activity"/>
    <property type="evidence" value="ECO:0007669"/>
    <property type="project" value="InterPro"/>
</dbReference>
<organism evidence="4 5">
    <name type="scientific">Pelagicoccus enzymogenes</name>
    <dbReference type="NCBI Taxonomy" id="2773457"/>
    <lineage>
        <taxon>Bacteria</taxon>
        <taxon>Pseudomonadati</taxon>
        <taxon>Verrucomicrobiota</taxon>
        <taxon>Opitutia</taxon>
        <taxon>Puniceicoccales</taxon>
        <taxon>Pelagicoccaceae</taxon>
        <taxon>Pelagicoccus</taxon>
    </lineage>
</organism>
<protein>
    <submittedName>
        <fullName evidence="4">1,3-beta-galactosyl-N-acetylhexosamine phosphorylase</fullName>
        <ecNumber evidence="4">2.4.1.211</ecNumber>
    </submittedName>
</protein>
<dbReference type="Gene3D" id="2.60.40.10">
    <property type="entry name" value="Immunoglobulins"/>
    <property type="match status" value="1"/>
</dbReference>
<dbReference type="Gene3D" id="3.20.20.80">
    <property type="entry name" value="Glycosidases"/>
    <property type="match status" value="1"/>
</dbReference>
<reference evidence="4" key="1">
    <citation type="submission" date="2020-09" db="EMBL/GenBank/DDBJ databases">
        <title>Pelagicoccus enzymogenes sp. nov. with an EPS production, isolated from marine sediment.</title>
        <authorList>
            <person name="Feng X."/>
        </authorList>
    </citation>
    <scope>NUCLEOTIDE SEQUENCE</scope>
    <source>
        <strain evidence="4">NFK12</strain>
    </source>
</reference>
<gene>
    <name evidence="4" type="primary">gnpA</name>
    <name evidence="4" type="ORF">IEN85_08110</name>
</gene>
<dbReference type="InterPro" id="IPR013783">
    <property type="entry name" value="Ig-like_fold"/>
</dbReference>
<evidence type="ECO:0000259" key="3">
    <source>
        <dbReference type="Pfam" id="PF17386"/>
    </source>
</evidence>
<proteinExistence type="predicted"/>
<keyword evidence="4" id="KW-0808">Transferase</keyword>
<dbReference type="InterPro" id="IPR029062">
    <property type="entry name" value="Class_I_gatase-like"/>
</dbReference>
<dbReference type="RefSeq" id="WP_191616578.1">
    <property type="nucleotide sequence ID" value="NZ_JACYFG010000007.1"/>
</dbReference>
<name>A0A927F833_9BACT</name>
<evidence type="ECO:0000313" key="5">
    <source>
        <dbReference type="Proteomes" id="UP000622317"/>
    </source>
</evidence>
<dbReference type="InterPro" id="IPR013780">
    <property type="entry name" value="Glyco_hydro_b"/>
</dbReference>
<keyword evidence="4" id="KW-0328">Glycosyltransferase</keyword>
<evidence type="ECO:0000259" key="1">
    <source>
        <dbReference type="Pfam" id="PF09508"/>
    </source>
</evidence>
<feature type="domain" description="Lacto-N-biose phosphorylase central" evidence="2">
    <location>
        <begin position="453"/>
        <end position="669"/>
    </location>
</feature>
<dbReference type="SUPFAM" id="SSF52317">
    <property type="entry name" value="Class I glutamine amidotransferase-like"/>
    <property type="match status" value="1"/>
</dbReference>
<dbReference type="EC" id="2.4.1.211" evidence="4"/>
<evidence type="ECO:0000259" key="2">
    <source>
        <dbReference type="Pfam" id="PF17385"/>
    </source>
</evidence>
<dbReference type="Pfam" id="PF17385">
    <property type="entry name" value="LBP_M"/>
    <property type="match status" value="1"/>
</dbReference>
<dbReference type="Pfam" id="PF17386">
    <property type="entry name" value="LBP_C"/>
    <property type="match status" value="1"/>
</dbReference>
<dbReference type="GO" id="GO:0050500">
    <property type="term" value="F:1,3-beta-galactosyl-N-acetylhexosamine phosphorylase activity"/>
    <property type="evidence" value="ECO:0007669"/>
    <property type="project" value="UniProtKB-EC"/>
</dbReference>
<feature type="domain" description="Lacto-N-biose phosphorylase C-terminal" evidence="3">
    <location>
        <begin position="674"/>
        <end position="725"/>
    </location>
</feature>
<dbReference type="Pfam" id="PF09508">
    <property type="entry name" value="Lact_bio_phlase"/>
    <property type="match status" value="1"/>
</dbReference>
<evidence type="ECO:0000313" key="4">
    <source>
        <dbReference type="EMBL" id="MBD5779456.1"/>
    </source>
</evidence>
<dbReference type="Gene3D" id="3.40.50.880">
    <property type="match status" value="1"/>
</dbReference>
<dbReference type="NCBIfam" id="TIGR02336">
    <property type="entry name" value="1,3-beta-galactosyl-N-acetylhexosamine phosphorylase"/>
    <property type="match status" value="1"/>
</dbReference>
<dbReference type="InterPro" id="IPR035080">
    <property type="entry name" value="Lact_bio_phlase-like_N"/>
</dbReference>
<comment type="caution">
    <text evidence="4">The sequence shown here is derived from an EMBL/GenBank/DDBJ whole genome shotgun (WGS) entry which is preliminary data.</text>
</comment>
<dbReference type="Gene3D" id="2.60.40.1180">
    <property type="entry name" value="Golgi alpha-mannosidase II"/>
    <property type="match status" value="1"/>
</dbReference>
<dbReference type="Proteomes" id="UP000622317">
    <property type="component" value="Unassembled WGS sequence"/>
</dbReference>
<dbReference type="InterPro" id="IPR012711">
    <property type="entry name" value="Lacto-N-biose_phosphorylase"/>
</dbReference>
<accession>A0A927F833</accession>
<sequence length="728" mass="82873">MDNRSLNTGGFTLPGEAGYETLTLELAKKWGADVIRDSDGTQLSPEIIESDYDIYSTLCLVRADNEWAKANRSKLQQCCVMSRPVTAASDTVSVDLLDGYFKEQLVINADDDPKEWWQVFDRTTGEEVSVSDWSFDAASGAVTIAKAVKWHRYTVNFFCYRIWEEISMYNHVTNDWGDKEHLMPIDPIYPEARDQIRTYLKRWLEEHPHTKVVRLTSMFYNFWWFWGDPEKQKFIVNDWGSYEFSVSTGAIRQFEKEKGYRPKSEDFVNAGLYNNSYKVPSKLYRDWMDFVNAFVVEFGKECIDMIHEAGKLAFVFYNDHWIGIEPYNERFKDFGFDGIIDGIFNGFEARKVAECPAVSVREIRMHPYLFPTGVNGEPSFLPGGKPTDECKRYWTDIRRALLRKGVDRVGFGGYLHLVENHPDFVDYIEAMGHEFRALRNLHLEGASQEAPVKVALLTAWGNTRAWACCGHFNRGNYYNEVMEALSGMSVETVFISFDDILENGGVDTSIDVVINAGLVDDSWSGGDYWSDPRIVEAISEFVANGGGLIGVGEPTAQRHSSQYFQLSHVLGVDRELGRTRAFNRFEFEANADHFILQDNQDGLELGKKVDGIYLFDTQTEVLAAANGTPALSVRSFEKGRCVYLAGYRYDAANVRLLLRAILWSASKEQLMEHWQCSNYFTECAYYEKAGKLVVINNSNEPQETVVLSPKGEFSVSLAANESKIIEVS</sequence>
<feature type="domain" description="Lacto-N-biose phosphorylase-like N-terminal TIM barrel" evidence="1">
    <location>
        <begin position="9"/>
        <end position="444"/>
    </location>
</feature>
<keyword evidence="5" id="KW-1185">Reference proteome</keyword>